<gene>
    <name evidence="2" type="ORF">HELGO_WM24003</name>
</gene>
<feature type="chain" id="PRO_5027597956" description="EGF-like domain-containing protein" evidence="1">
    <location>
        <begin position="21"/>
        <end position="169"/>
    </location>
</feature>
<dbReference type="SUPFAM" id="SSF57184">
    <property type="entry name" value="Growth factor receptor domain"/>
    <property type="match status" value="1"/>
</dbReference>
<dbReference type="AlphaFoldDB" id="A0A6S6UBR3"/>
<reference evidence="2" key="1">
    <citation type="submission" date="2020-01" db="EMBL/GenBank/DDBJ databases">
        <authorList>
            <person name="Meier V. D."/>
            <person name="Meier V D."/>
        </authorList>
    </citation>
    <scope>NUCLEOTIDE SEQUENCE</scope>
    <source>
        <strain evidence="2">HLG_WM_MAG_10</strain>
    </source>
</reference>
<feature type="signal peptide" evidence="1">
    <location>
        <begin position="1"/>
        <end position="20"/>
    </location>
</feature>
<dbReference type="InterPro" id="IPR009030">
    <property type="entry name" value="Growth_fac_rcpt_cys_sf"/>
</dbReference>
<organism evidence="2">
    <name type="scientific">uncultured Aureispira sp</name>
    <dbReference type="NCBI Taxonomy" id="1331704"/>
    <lineage>
        <taxon>Bacteria</taxon>
        <taxon>Pseudomonadati</taxon>
        <taxon>Bacteroidota</taxon>
        <taxon>Saprospiria</taxon>
        <taxon>Saprospirales</taxon>
        <taxon>Saprospiraceae</taxon>
        <taxon>Aureispira</taxon>
        <taxon>environmental samples</taxon>
    </lineage>
</organism>
<sequence>MKTLMNSFAGLALTLMSALALISCDPCSSVVCNNGTCSNGVCVCEDGYERNNSSCVAVNKLYVGTGTVTATVVSLDVAGNSTTRTNVGYTLTASDVDPYMFTLEKFSFLIKNDIAFTISSSNYELIEAGTALTEAGNNYTYRGTRTGSQVVLTITDSSNGTIYTISFVA</sequence>
<name>A0A6S6UBR3_9BACT</name>
<evidence type="ECO:0000256" key="1">
    <source>
        <dbReference type="SAM" id="SignalP"/>
    </source>
</evidence>
<protein>
    <recommendedName>
        <fullName evidence="3">EGF-like domain-containing protein</fullName>
    </recommendedName>
</protein>
<evidence type="ECO:0000313" key="2">
    <source>
        <dbReference type="EMBL" id="CAA6829218.1"/>
    </source>
</evidence>
<proteinExistence type="predicted"/>
<evidence type="ECO:0008006" key="3">
    <source>
        <dbReference type="Google" id="ProtNLM"/>
    </source>
</evidence>
<accession>A0A6S6UBR3</accession>
<dbReference type="EMBL" id="CACVAQ010000472">
    <property type="protein sequence ID" value="CAA6829218.1"/>
    <property type="molecule type" value="Genomic_DNA"/>
</dbReference>
<dbReference type="PROSITE" id="PS51257">
    <property type="entry name" value="PROKAR_LIPOPROTEIN"/>
    <property type="match status" value="1"/>
</dbReference>
<keyword evidence="1" id="KW-0732">Signal</keyword>